<comment type="caution">
    <text evidence="1">The sequence shown here is derived from an EMBL/GenBank/DDBJ whole genome shotgun (WGS) entry which is preliminary data.</text>
</comment>
<dbReference type="AlphaFoldDB" id="W1Q395"/>
<sequence>MESGPLAGAKRAENGWKPGKMSEPVDHFEEWTTGWGGLPFLALLSLFF</sequence>
<reference evidence="1" key="1">
    <citation type="submission" date="2013-06" db="EMBL/GenBank/DDBJ databases">
        <authorList>
            <person name="Weinstock G."/>
            <person name="Sodergren E."/>
            <person name="Clifton S."/>
            <person name="Fulton L."/>
            <person name="Fulton B."/>
            <person name="Courtney L."/>
            <person name="Fronick C."/>
            <person name="Harrison M."/>
            <person name="Strong C."/>
            <person name="Farmer C."/>
            <person name="Delahaunty K."/>
            <person name="Markovic C."/>
            <person name="Hall O."/>
            <person name="Minx P."/>
            <person name="Tomlinson C."/>
            <person name="Mitreva M."/>
            <person name="Nelson J."/>
            <person name="Hou S."/>
            <person name="Wollam A."/>
            <person name="Pepin K.H."/>
            <person name="Johnson M."/>
            <person name="Bhonagiri V."/>
            <person name="Nash W.E."/>
            <person name="Warren W."/>
            <person name="Chinwalla A."/>
            <person name="Mardis E.R."/>
            <person name="Wilson R.K."/>
        </authorList>
    </citation>
    <scope>NUCLEOTIDE SEQUENCE [LARGE SCALE GENOMIC DNA]</scope>
    <source>
        <strain evidence="1">ATCC 49176</strain>
    </source>
</reference>
<evidence type="ECO:0000313" key="2">
    <source>
        <dbReference type="Proteomes" id="UP000019050"/>
    </source>
</evidence>
<organism evidence="1 2">
    <name type="scientific">Abiotrophia defectiva ATCC 49176</name>
    <dbReference type="NCBI Taxonomy" id="592010"/>
    <lineage>
        <taxon>Bacteria</taxon>
        <taxon>Bacillati</taxon>
        <taxon>Bacillota</taxon>
        <taxon>Bacilli</taxon>
        <taxon>Lactobacillales</taxon>
        <taxon>Aerococcaceae</taxon>
        <taxon>Abiotrophia</taxon>
    </lineage>
</organism>
<dbReference type="Proteomes" id="UP000019050">
    <property type="component" value="Unassembled WGS sequence"/>
</dbReference>
<dbReference type="EMBL" id="ACIN03000007">
    <property type="protein sequence ID" value="ESK65617.1"/>
    <property type="molecule type" value="Genomic_DNA"/>
</dbReference>
<gene>
    <name evidence="1" type="ORF">GCWU000182_001091</name>
</gene>
<evidence type="ECO:0000313" key="1">
    <source>
        <dbReference type="EMBL" id="ESK65617.1"/>
    </source>
</evidence>
<proteinExistence type="predicted"/>
<accession>W1Q395</accession>
<name>W1Q395_ABIDE</name>
<protein>
    <submittedName>
        <fullName evidence="1">Uncharacterized protein</fullName>
    </submittedName>
</protein>
<dbReference type="HOGENOM" id="CLU_3148178_0_0_9"/>
<keyword evidence="2" id="KW-1185">Reference proteome</keyword>
<dbReference type="STRING" id="592010.GCWU000182_001091"/>